<name>H0URZ5_9BACT</name>
<gene>
    <name evidence="4" type="ORF">TheveDRAFT_0949</name>
</gene>
<dbReference type="CDD" id="cd18103">
    <property type="entry name" value="SpoU-like_RlmB"/>
    <property type="match status" value="1"/>
</dbReference>
<dbReference type="PANTHER" id="PTHR46429:SF1">
    <property type="entry name" value="23S RRNA (GUANOSINE-2'-O-)-METHYLTRANSFERASE RLMB"/>
    <property type="match status" value="1"/>
</dbReference>
<dbReference type="SUPFAM" id="SSF75217">
    <property type="entry name" value="alpha/beta knot"/>
    <property type="match status" value="1"/>
</dbReference>
<dbReference type="AlphaFoldDB" id="H0URZ5"/>
<keyword evidence="5" id="KW-1185">Reference proteome</keyword>
<sequence>MKRRVPGSFEEDVADVIYGKNPVLSLLEGDGGCLKLYMSKSKGRSDPFRDKIVGLCQKKGIPFQELDPEALDRIAGSSAHQGFVARVSPVKMLSMEDLISMVMSSDPSKPLNILILDHVEDPHNLGAMIRTAEAVGMFAVLTPSRRGALPTGTVVKCSAGAALRMPIVMIGNVSQAIRDIKDRLGLWVIGIEANGERSIFESPMPRRMALVVGSEGKGLGRVVATSCDEVLRIPMIGETGSLNVSVAAALAMYEWFRGNFTS</sequence>
<proteinExistence type="predicted"/>
<dbReference type="GO" id="GO:0008173">
    <property type="term" value="F:RNA methyltransferase activity"/>
    <property type="evidence" value="ECO:0007669"/>
    <property type="project" value="InterPro"/>
</dbReference>
<evidence type="ECO:0000256" key="1">
    <source>
        <dbReference type="ARBA" id="ARBA00022603"/>
    </source>
</evidence>
<dbReference type="GO" id="GO:0032259">
    <property type="term" value="P:methylation"/>
    <property type="evidence" value="ECO:0007669"/>
    <property type="project" value="UniProtKB-KW"/>
</dbReference>
<reference evidence="4 5" key="1">
    <citation type="submission" date="2011-10" db="EMBL/GenBank/DDBJ databases">
        <title>The Noncontiguous Finished genome of Thermanaerovibrio velox DSM 12556.</title>
        <authorList>
            <consortium name="US DOE Joint Genome Institute (JGI-PGF)"/>
            <person name="Lucas S."/>
            <person name="Copeland A."/>
            <person name="Lapidus A."/>
            <person name="Glavina del Rio T."/>
            <person name="Dalin E."/>
            <person name="Tice H."/>
            <person name="Bruce D."/>
            <person name="Goodwin L."/>
            <person name="Pitluck S."/>
            <person name="Peters L."/>
            <person name="Mikhailova N."/>
            <person name="Teshima H."/>
            <person name="Kyrpides N."/>
            <person name="Mavromatis K."/>
            <person name="Ivanova N."/>
            <person name="Markowitz V."/>
            <person name="Cheng J.-F."/>
            <person name="Hugenholtz P."/>
            <person name="Woyke T."/>
            <person name="Wu D."/>
            <person name="Spring S."/>
            <person name="Brambilla E.-M."/>
            <person name="Klenk H.-P."/>
            <person name="Eisen J.A."/>
        </authorList>
    </citation>
    <scope>NUCLEOTIDE SEQUENCE [LARGE SCALE GENOMIC DNA]</scope>
    <source>
        <strain evidence="4 5">DSM 12556</strain>
    </source>
</reference>
<dbReference type="GO" id="GO:0003723">
    <property type="term" value="F:RNA binding"/>
    <property type="evidence" value="ECO:0007669"/>
    <property type="project" value="InterPro"/>
</dbReference>
<dbReference type="InterPro" id="IPR001537">
    <property type="entry name" value="SpoU_MeTrfase"/>
</dbReference>
<evidence type="ECO:0000313" key="4">
    <source>
        <dbReference type="EMBL" id="EHM10084.1"/>
    </source>
</evidence>
<dbReference type="SUPFAM" id="SSF55315">
    <property type="entry name" value="L30e-like"/>
    <property type="match status" value="1"/>
</dbReference>
<organism evidence="4 5">
    <name type="scientific">Thermanaerovibrio velox DSM 12556</name>
    <dbReference type="NCBI Taxonomy" id="926567"/>
    <lineage>
        <taxon>Bacteria</taxon>
        <taxon>Thermotogati</taxon>
        <taxon>Synergistota</taxon>
        <taxon>Synergistia</taxon>
        <taxon>Synergistales</taxon>
        <taxon>Synergistaceae</taxon>
        <taxon>Thermanaerovibrio</taxon>
    </lineage>
</organism>
<evidence type="ECO:0000259" key="3">
    <source>
        <dbReference type="SMART" id="SM00967"/>
    </source>
</evidence>
<keyword evidence="1 4" id="KW-0489">Methyltransferase</keyword>
<evidence type="ECO:0000313" key="5">
    <source>
        <dbReference type="Proteomes" id="UP000005730"/>
    </source>
</evidence>
<dbReference type="HOGENOM" id="CLU_021322_0_1_0"/>
<dbReference type="PANTHER" id="PTHR46429">
    <property type="entry name" value="23S RRNA (GUANOSINE-2'-O-)-METHYLTRANSFERASE RLMB"/>
    <property type="match status" value="1"/>
</dbReference>
<dbReference type="InterPro" id="IPR029028">
    <property type="entry name" value="Alpha/beta_knot_MTases"/>
</dbReference>
<dbReference type="InterPro" id="IPR004441">
    <property type="entry name" value="rRNA_MeTrfase_TrmH"/>
</dbReference>
<dbReference type="GO" id="GO:0006396">
    <property type="term" value="P:RNA processing"/>
    <property type="evidence" value="ECO:0007669"/>
    <property type="project" value="InterPro"/>
</dbReference>
<keyword evidence="2" id="KW-0808">Transferase</keyword>
<evidence type="ECO:0000256" key="2">
    <source>
        <dbReference type="ARBA" id="ARBA00022679"/>
    </source>
</evidence>
<dbReference type="Gene3D" id="3.30.1330.30">
    <property type="match status" value="1"/>
</dbReference>
<dbReference type="EMBL" id="CM001377">
    <property type="protein sequence ID" value="EHM10084.1"/>
    <property type="molecule type" value="Genomic_DNA"/>
</dbReference>
<dbReference type="Pfam" id="PF00588">
    <property type="entry name" value="SpoU_methylase"/>
    <property type="match status" value="1"/>
</dbReference>
<dbReference type="InterPro" id="IPR013123">
    <property type="entry name" value="SpoU_subst-bd"/>
</dbReference>
<dbReference type="RefSeq" id="WP_006583578.1">
    <property type="nucleotide sequence ID" value="NZ_CM001377.1"/>
</dbReference>
<dbReference type="InterPro" id="IPR029064">
    <property type="entry name" value="Ribosomal_eL30-like_sf"/>
</dbReference>
<dbReference type="eggNOG" id="COG0566">
    <property type="taxonomic scope" value="Bacteria"/>
</dbReference>
<dbReference type="Proteomes" id="UP000005730">
    <property type="component" value="Chromosome"/>
</dbReference>
<dbReference type="NCBIfam" id="TIGR00186">
    <property type="entry name" value="rRNA_methyl_3"/>
    <property type="match status" value="1"/>
</dbReference>
<feature type="domain" description="RNA 2-O ribose methyltransferase substrate binding" evidence="3">
    <location>
        <begin position="16"/>
        <end position="93"/>
    </location>
</feature>
<protein>
    <submittedName>
        <fullName evidence="4">rRNA methylase, putative, group 3</fullName>
    </submittedName>
</protein>
<dbReference type="STRING" id="926567.TheveDRAFT_0949"/>
<dbReference type="SMART" id="SM00967">
    <property type="entry name" value="SpoU_sub_bind"/>
    <property type="match status" value="1"/>
</dbReference>
<dbReference type="GO" id="GO:0005829">
    <property type="term" value="C:cytosol"/>
    <property type="evidence" value="ECO:0007669"/>
    <property type="project" value="TreeGrafter"/>
</dbReference>
<accession>H0URZ5</accession>
<dbReference type="Gene3D" id="3.40.1280.10">
    <property type="match status" value="1"/>
</dbReference>
<dbReference type="Pfam" id="PF08032">
    <property type="entry name" value="SpoU_sub_bind"/>
    <property type="match status" value="1"/>
</dbReference>
<dbReference type="InterPro" id="IPR029026">
    <property type="entry name" value="tRNA_m1G_MTases_N"/>
</dbReference>